<dbReference type="AlphaFoldDB" id="A0A7Z9A4J4"/>
<protein>
    <recommendedName>
        <fullName evidence="4">Transcriptional initiation protein Tat</fullName>
    </recommendedName>
</protein>
<feature type="signal peptide" evidence="1">
    <location>
        <begin position="1"/>
        <end position="35"/>
    </location>
</feature>
<dbReference type="InterPro" id="IPR006311">
    <property type="entry name" value="TAT_signal"/>
</dbReference>
<dbReference type="PROSITE" id="PS51318">
    <property type="entry name" value="TAT"/>
    <property type="match status" value="1"/>
</dbReference>
<proteinExistence type="predicted"/>
<reference evidence="2 3" key="1">
    <citation type="submission" date="2018-12" db="EMBL/GenBank/DDBJ databases">
        <authorList>
            <consortium name="Pathogen Informatics"/>
        </authorList>
    </citation>
    <scope>NUCLEOTIDE SEQUENCE [LARGE SCALE GENOMIC DNA]</scope>
    <source>
        <strain evidence="2 3">NCTC10207</strain>
    </source>
</reference>
<evidence type="ECO:0008006" key="4">
    <source>
        <dbReference type="Google" id="ProtNLM"/>
    </source>
</evidence>
<evidence type="ECO:0000313" key="3">
    <source>
        <dbReference type="Proteomes" id="UP000282386"/>
    </source>
</evidence>
<accession>A0A7Z9A4J4</accession>
<evidence type="ECO:0000256" key="1">
    <source>
        <dbReference type="SAM" id="SignalP"/>
    </source>
</evidence>
<dbReference type="EMBL" id="LR134479">
    <property type="protein sequence ID" value="VEI22946.1"/>
    <property type="molecule type" value="Genomic_DNA"/>
</dbReference>
<keyword evidence="1" id="KW-0732">Signal</keyword>
<name>A0A7Z9A4J4_9MICC</name>
<sequence length="225" mass="23986">MSHSPARTFNRRTFAKGVGWAAPAVVASAVVPAYAASICEVRTAPSFRQAGAWAFRNPESGVLKAPASNQPATKFGKQYWISNTTALGTTPAVIKISAGFEASAGGGAILNTACSYRVYMHVAAFETSAASGEYRGNPKLSLTLRDPKGRAINGKVLRYTTDPNGVQGYTTVPLGQEIKTVEWLLKAIPGVYSFEAVYDIPAEGVEARRVQNRGLAFTPPTFEPQ</sequence>
<gene>
    <name evidence="2" type="ORF">NCTC10207_01041</name>
</gene>
<dbReference type="RefSeq" id="WP_126499975.1">
    <property type="nucleotide sequence ID" value="NZ_LR134479.1"/>
</dbReference>
<feature type="chain" id="PRO_5030582891" description="Transcriptional initiation protein Tat" evidence="1">
    <location>
        <begin position="36"/>
        <end position="225"/>
    </location>
</feature>
<dbReference type="Proteomes" id="UP000282386">
    <property type="component" value="Chromosome"/>
</dbReference>
<organism evidence="2 3">
    <name type="scientific">Rothia aeria</name>
    <dbReference type="NCBI Taxonomy" id="172042"/>
    <lineage>
        <taxon>Bacteria</taxon>
        <taxon>Bacillati</taxon>
        <taxon>Actinomycetota</taxon>
        <taxon>Actinomycetes</taxon>
        <taxon>Micrococcales</taxon>
        <taxon>Micrococcaceae</taxon>
        <taxon>Rothia</taxon>
    </lineage>
</organism>
<evidence type="ECO:0000313" key="2">
    <source>
        <dbReference type="EMBL" id="VEI22946.1"/>
    </source>
</evidence>